<proteinExistence type="predicted"/>
<dbReference type="NCBIfam" id="NF045850">
    <property type="entry name" value="ABC_Mplas_LP"/>
    <property type="match status" value="1"/>
</dbReference>
<evidence type="ECO:0000256" key="1">
    <source>
        <dbReference type="SAM" id="SignalP"/>
    </source>
</evidence>
<name>A0A449AI13_9BACT</name>
<geneLocation type="plasmid" evidence="2 3">
    <name>13</name>
</geneLocation>
<dbReference type="AlphaFoldDB" id="A0A449AI13"/>
<accession>A0A449AI13</accession>
<keyword evidence="1" id="KW-0732">Signal</keyword>
<reference evidence="2 3" key="1">
    <citation type="submission" date="2019-01" db="EMBL/GenBank/DDBJ databases">
        <authorList>
            <consortium name="Pathogen Informatics"/>
        </authorList>
    </citation>
    <scope>NUCLEOTIDE SEQUENCE [LARGE SCALE GENOMIC DNA]</scope>
    <source>
        <strain evidence="2 3">NCTC10142</strain>
        <plasmid evidence="3">13</plasmid>
    </source>
</reference>
<feature type="chain" id="PRO_5019358948" description="Lipoprotein" evidence="1">
    <location>
        <begin position="22"/>
        <end position="967"/>
    </location>
</feature>
<dbReference type="Proteomes" id="UP000289506">
    <property type="component" value="Plasmid 13"/>
</dbReference>
<sequence length="967" mass="110864">MRRKFLLLSSSLISMSLPILVSSCSGGIEQRQESEKRKGKVDPKSLLKEIMDQPKKAFSSPRSVSNNFSVFARKGVYKRELNSIYNETIRNYDWSSSYGGWSSLFGNEVATLSTFFRLESFGQPRFTEKISFDRPKINKTSKIFFTRPSVTKWSFDYAKSIILVVDGKEIVYDNDQAEILEKPDQEEKYYSKAVVELTSANEKSINNPSFFKNLDKASSFKIQLRDDAYWVNSKGEKTKYKVQAKDFYYGFIRSILFNDTKLRRSNGGSQNADILARAIIPENDDQFKEEQTYTNKYIFSLYNISFDKIFDEKEFIRTENNKSYVVFHKEDENLSAQFSEFFKDNLYGKFSFIPAPSAYIDEVNDNLNDHLSNFATIDTPEAKNKEHQLKNELSNVNGKTRQAGVYWYGLNLDHTLYAGRYYYAGYNANDFTRKWKLNKEYWDKDYVNNKRRIKEFNVVYKSQKKDEELFKKEEYNNFISGRTATVGFSSLDKANRDYILQNRDDFGLSKVQSRNTKTTIGSSFGVPVPDYTKKAGIKPLVNDAFSQLVWGAKLDEIAKGTAKGVLKHSTTGAAAEFKNILTAAINWTYVVTQAYAPNDVMPWLSGIAPDISLKNDTNDNSLAKNTPRENSELINQLFVVDAKTNQRINLGDNIGTEISPSENNVTGKEAKLKYASSAFDTLKKHFKKLVDEFYSQHPGLEKDPKNNKIMLRLPQRYLNTTDELKKAYEGQLDILNSLYPGKFQVELIKITNADDFYNSWIFSSSPISISGWSADYELIGSSIDAKSWQNQLMPILVAMVYDQEYKSKLKDAYPILAKTSEKLKYYLEHDGKKIKFSIPLEKWSSLNNKVLHSFSDYLGLYSLNEKDELVELDRTKVSEYVTATDFSAKFFLFLNTDKEQSLNKKELLELASEAANITGNILNTNLSILKEPVTDSLVNPNYITPSTYSDFEDASNYLLINDAEDSK</sequence>
<dbReference type="EMBL" id="LR214986">
    <property type="protein sequence ID" value="VEU64609.1"/>
    <property type="molecule type" value="Genomic_DNA"/>
</dbReference>
<keyword evidence="2" id="KW-0614">Plasmid</keyword>
<evidence type="ECO:0008006" key="4">
    <source>
        <dbReference type="Google" id="ProtNLM"/>
    </source>
</evidence>
<organism evidence="2 3">
    <name type="scientific">Mycoplasmopsis cynos</name>
    <dbReference type="NCBI Taxonomy" id="171284"/>
    <lineage>
        <taxon>Bacteria</taxon>
        <taxon>Bacillati</taxon>
        <taxon>Mycoplasmatota</taxon>
        <taxon>Mycoplasmoidales</taxon>
        <taxon>Metamycoplasmataceae</taxon>
        <taxon>Mycoplasmopsis</taxon>
    </lineage>
</organism>
<dbReference type="RefSeq" id="WP_129720527.1">
    <property type="nucleotide sequence ID" value="NZ_LR214986.1"/>
</dbReference>
<dbReference type="PROSITE" id="PS51257">
    <property type="entry name" value="PROKAR_LIPOPROTEIN"/>
    <property type="match status" value="1"/>
</dbReference>
<evidence type="ECO:0000313" key="2">
    <source>
        <dbReference type="EMBL" id="VEU64609.1"/>
    </source>
</evidence>
<feature type="signal peptide" evidence="1">
    <location>
        <begin position="1"/>
        <end position="21"/>
    </location>
</feature>
<gene>
    <name evidence="2" type="ORF">NCTC10142_00364</name>
</gene>
<protein>
    <recommendedName>
        <fullName evidence="4">Lipoprotein</fullName>
    </recommendedName>
</protein>
<evidence type="ECO:0000313" key="3">
    <source>
        <dbReference type="Proteomes" id="UP000289506"/>
    </source>
</evidence>